<evidence type="ECO:0000256" key="7">
    <source>
        <dbReference type="SAM" id="Phobius"/>
    </source>
</evidence>
<keyword evidence="6 7" id="KW-0472">Membrane</keyword>
<dbReference type="OrthoDB" id="9789291at2"/>
<evidence type="ECO:0000256" key="4">
    <source>
        <dbReference type="ARBA" id="ARBA00022692"/>
    </source>
</evidence>
<evidence type="ECO:0000256" key="1">
    <source>
        <dbReference type="ARBA" id="ARBA00004651"/>
    </source>
</evidence>
<name>A0A1W1XKE9_9CLOT</name>
<feature type="transmembrane region" description="Helical" evidence="7">
    <location>
        <begin position="123"/>
        <end position="145"/>
    </location>
</feature>
<evidence type="ECO:0000313" key="11">
    <source>
        <dbReference type="Proteomes" id="UP000192468"/>
    </source>
</evidence>
<feature type="transmembrane region" description="Helical" evidence="7">
    <location>
        <begin position="151"/>
        <end position="174"/>
    </location>
</feature>
<dbReference type="InterPro" id="IPR010627">
    <property type="entry name" value="Prepilin_pept_A24_N"/>
</dbReference>
<dbReference type="GO" id="GO:0004190">
    <property type="term" value="F:aspartic-type endopeptidase activity"/>
    <property type="evidence" value="ECO:0007669"/>
    <property type="project" value="InterPro"/>
</dbReference>
<dbReference type="EMBL" id="FWXH01000007">
    <property type="protein sequence ID" value="SMC24460.1"/>
    <property type="molecule type" value="Genomic_DNA"/>
</dbReference>
<feature type="transmembrane region" description="Helical" evidence="7">
    <location>
        <begin position="97"/>
        <end position="116"/>
    </location>
</feature>
<reference evidence="10 11" key="1">
    <citation type="submission" date="2017-04" db="EMBL/GenBank/DDBJ databases">
        <authorList>
            <person name="Afonso C.L."/>
            <person name="Miller P.J."/>
            <person name="Scott M.A."/>
            <person name="Spackman E."/>
            <person name="Goraichik I."/>
            <person name="Dimitrov K.M."/>
            <person name="Suarez D.L."/>
            <person name="Swayne D.E."/>
        </authorList>
    </citation>
    <scope>NUCLEOTIDE SEQUENCE [LARGE SCALE GENOMIC DNA]</scope>
    <source>
        <strain evidence="10 11">DSM 12555</strain>
    </source>
</reference>
<dbReference type="Pfam" id="PF06750">
    <property type="entry name" value="A24_N_bact"/>
    <property type="match status" value="1"/>
</dbReference>
<dbReference type="STRING" id="1121291.SAMN02745134_02171"/>
<dbReference type="RefSeq" id="WP_084115984.1">
    <property type="nucleotide sequence ID" value="NZ_FWXH01000007.1"/>
</dbReference>
<evidence type="ECO:0000259" key="8">
    <source>
        <dbReference type="Pfam" id="PF01478"/>
    </source>
</evidence>
<evidence type="ECO:0000313" key="10">
    <source>
        <dbReference type="EMBL" id="SMC24460.1"/>
    </source>
</evidence>
<keyword evidence="11" id="KW-1185">Reference proteome</keyword>
<dbReference type="Pfam" id="PF01478">
    <property type="entry name" value="Peptidase_A24"/>
    <property type="match status" value="1"/>
</dbReference>
<dbReference type="GO" id="GO:0006465">
    <property type="term" value="P:signal peptide processing"/>
    <property type="evidence" value="ECO:0007669"/>
    <property type="project" value="TreeGrafter"/>
</dbReference>
<organism evidence="10 11">
    <name type="scientific">Clostridium acidisoli DSM 12555</name>
    <dbReference type="NCBI Taxonomy" id="1121291"/>
    <lineage>
        <taxon>Bacteria</taxon>
        <taxon>Bacillati</taxon>
        <taxon>Bacillota</taxon>
        <taxon>Clostridia</taxon>
        <taxon>Eubacteriales</taxon>
        <taxon>Clostridiaceae</taxon>
        <taxon>Clostridium</taxon>
    </lineage>
</organism>
<comment type="similarity">
    <text evidence="2">Belongs to the peptidase A24 family.</text>
</comment>
<evidence type="ECO:0000256" key="3">
    <source>
        <dbReference type="ARBA" id="ARBA00022475"/>
    </source>
</evidence>
<dbReference type="Proteomes" id="UP000192468">
    <property type="component" value="Unassembled WGS sequence"/>
</dbReference>
<keyword evidence="3" id="KW-1003">Cell membrane</keyword>
<dbReference type="AlphaFoldDB" id="A0A1W1XKE9"/>
<feature type="transmembrane region" description="Helical" evidence="7">
    <location>
        <begin position="231"/>
        <end position="254"/>
    </location>
</feature>
<keyword evidence="5 7" id="KW-1133">Transmembrane helix</keyword>
<protein>
    <submittedName>
        <fullName evidence="10">Leader peptidase (Prepilin peptidase) / N-methyltransferase</fullName>
    </submittedName>
</protein>
<evidence type="ECO:0000256" key="6">
    <source>
        <dbReference type="ARBA" id="ARBA00023136"/>
    </source>
</evidence>
<accession>A0A1W1XKE9</accession>
<evidence type="ECO:0000259" key="9">
    <source>
        <dbReference type="Pfam" id="PF06750"/>
    </source>
</evidence>
<gene>
    <name evidence="10" type="ORF">SAMN02745134_02171</name>
</gene>
<sequence length="259" mass="28931">MNLIISLFVFITGLIFGSFFNVCIFRIQKGESISYPPSHCTSCNNRLKWYDLIPILSYVFLKGKCRYCKEKISLRYPTVELITGILFYLVYFKYGLAILTIKFIVFISILIIIGMIDFDTTDVYFSTTLTGAIFGVVFILADVYFKNSITTYVLGGIIGGGVIALIIIGSKIIIGTEGMGWGDAEICLVVGLFLGFKLTIVMLMISFVLGGIIGIVLIAMKIKTREDYIPFGPFIVLAAILTTFFGQDIISYYLNMLIR</sequence>
<feature type="domain" description="Prepilin type IV endopeptidase peptidase" evidence="8">
    <location>
        <begin position="104"/>
        <end position="215"/>
    </location>
</feature>
<dbReference type="PANTHER" id="PTHR30487">
    <property type="entry name" value="TYPE 4 PREPILIN-LIKE PROTEINS LEADER PEPTIDE-PROCESSING ENZYME"/>
    <property type="match status" value="1"/>
</dbReference>
<dbReference type="GO" id="GO:0032259">
    <property type="term" value="P:methylation"/>
    <property type="evidence" value="ECO:0007669"/>
    <property type="project" value="UniProtKB-KW"/>
</dbReference>
<dbReference type="InterPro" id="IPR000045">
    <property type="entry name" value="Prepilin_IV_endopep_pep"/>
</dbReference>
<keyword evidence="10" id="KW-0489">Methyltransferase</keyword>
<dbReference type="Gene3D" id="1.20.120.1220">
    <property type="match status" value="1"/>
</dbReference>
<proteinExistence type="inferred from homology"/>
<feature type="transmembrane region" description="Helical" evidence="7">
    <location>
        <begin position="6"/>
        <end position="25"/>
    </location>
</feature>
<feature type="domain" description="Prepilin peptidase A24 N-terminal" evidence="9">
    <location>
        <begin position="11"/>
        <end position="93"/>
    </location>
</feature>
<feature type="transmembrane region" description="Helical" evidence="7">
    <location>
        <begin position="186"/>
        <end position="219"/>
    </location>
</feature>
<dbReference type="InterPro" id="IPR050882">
    <property type="entry name" value="Prepilin_peptidase/N-MTase"/>
</dbReference>
<dbReference type="GO" id="GO:0008168">
    <property type="term" value="F:methyltransferase activity"/>
    <property type="evidence" value="ECO:0007669"/>
    <property type="project" value="UniProtKB-KW"/>
</dbReference>
<dbReference type="PANTHER" id="PTHR30487:SF0">
    <property type="entry name" value="PREPILIN LEADER PEPTIDASE_N-METHYLTRANSFERASE-RELATED"/>
    <property type="match status" value="1"/>
</dbReference>
<evidence type="ECO:0000256" key="2">
    <source>
        <dbReference type="ARBA" id="ARBA00005801"/>
    </source>
</evidence>
<dbReference type="GO" id="GO:0005886">
    <property type="term" value="C:plasma membrane"/>
    <property type="evidence" value="ECO:0007669"/>
    <property type="project" value="UniProtKB-SubCell"/>
</dbReference>
<keyword evidence="4 7" id="KW-0812">Transmembrane</keyword>
<evidence type="ECO:0000256" key="5">
    <source>
        <dbReference type="ARBA" id="ARBA00022989"/>
    </source>
</evidence>
<keyword evidence="10" id="KW-0808">Transferase</keyword>
<comment type="subcellular location">
    <subcellularLocation>
        <location evidence="1">Cell membrane</location>
        <topology evidence="1">Multi-pass membrane protein</topology>
    </subcellularLocation>
</comment>